<gene>
    <name evidence="1" type="ORF">GCM10011571_30140</name>
</gene>
<reference evidence="1" key="1">
    <citation type="journal article" date="2014" name="Int. J. Syst. Evol. Microbiol.">
        <title>Complete genome sequence of Corynebacterium casei LMG S-19264T (=DSM 44701T), isolated from a smear-ripened cheese.</title>
        <authorList>
            <consortium name="US DOE Joint Genome Institute (JGI-PGF)"/>
            <person name="Walter F."/>
            <person name="Albersmeier A."/>
            <person name="Kalinowski J."/>
            <person name="Ruckert C."/>
        </authorList>
    </citation>
    <scope>NUCLEOTIDE SEQUENCE</scope>
    <source>
        <strain evidence="1">CGMCC 1.15179</strain>
    </source>
</reference>
<evidence type="ECO:0008006" key="3">
    <source>
        <dbReference type="Google" id="ProtNLM"/>
    </source>
</evidence>
<protein>
    <recommendedName>
        <fullName evidence="3">Hydrolase</fullName>
    </recommendedName>
</protein>
<organism evidence="1 2">
    <name type="scientific">Marinithermofilum abyssi</name>
    <dbReference type="NCBI Taxonomy" id="1571185"/>
    <lineage>
        <taxon>Bacteria</taxon>
        <taxon>Bacillati</taxon>
        <taxon>Bacillota</taxon>
        <taxon>Bacilli</taxon>
        <taxon>Bacillales</taxon>
        <taxon>Thermoactinomycetaceae</taxon>
        <taxon>Marinithermofilum</taxon>
    </lineage>
</organism>
<evidence type="ECO:0000313" key="2">
    <source>
        <dbReference type="Proteomes" id="UP000625210"/>
    </source>
</evidence>
<evidence type="ECO:0000313" key="1">
    <source>
        <dbReference type="EMBL" id="GGE25979.1"/>
    </source>
</evidence>
<proteinExistence type="predicted"/>
<accession>A0A8J2VEP1</accession>
<reference evidence="1" key="2">
    <citation type="submission" date="2020-09" db="EMBL/GenBank/DDBJ databases">
        <authorList>
            <person name="Sun Q."/>
            <person name="Zhou Y."/>
        </authorList>
    </citation>
    <scope>NUCLEOTIDE SEQUENCE</scope>
    <source>
        <strain evidence="1">CGMCC 1.15179</strain>
    </source>
</reference>
<name>A0A8J2VEP1_9BACL</name>
<keyword evidence="2" id="KW-1185">Reference proteome</keyword>
<comment type="caution">
    <text evidence="1">The sequence shown here is derived from an EMBL/GenBank/DDBJ whole genome shotgun (WGS) entry which is preliminary data.</text>
</comment>
<dbReference type="Proteomes" id="UP000625210">
    <property type="component" value="Unassembled WGS sequence"/>
</dbReference>
<dbReference type="RefSeq" id="WP_188648720.1">
    <property type="nucleotide sequence ID" value="NZ_BMHQ01000012.1"/>
</dbReference>
<sequence>MDKKKYYVSVHSGEISGEISQQKGASPYQFEIEADEDEVRDLHALMTRNAEADTKTFWISHIPFLSKDQKGQSADYEDTLQSIYDRVYQLGTDTTKRQMKEMNLI</sequence>
<dbReference type="AlphaFoldDB" id="A0A8J2VEP1"/>
<dbReference type="EMBL" id="BMHQ01000012">
    <property type="protein sequence ID" value="GGE25979.1"/>
    <property type="molecule type" value="Genomic_DNA"/>
</dbReference>